<dbReference type="GO" id="GO:0003677">
    <property type="term" value="F:DNA binding"/>
    <property type="evidence" value="ECO:0007669"/>
    <property type="project" value="UniProtKB-KW"/>
</dbReference>
<name>A0A917TW50_9ACTN</name>
<keyword evidence="3" id="KW-0804">Transcription</keyword>
<gene>
    <name evidence="5" type="ORF">GCM10007977_046990</name>
</gene>
<evidence type="ECO:0000256" key="1">
    <source>
        <dbReference type="ARBA" id="ARBA00023015"/>
    </source>
</evidence>
<dbReference type="EMBL" id="BMPI01000023">
    <property type="protein sequence ID" value="GGM40207.1"/>
    <property type="molecule type" value="Genomic_DNA"/>
</dbReference>
<dbReference type="InterPro" id="IPR000524">
    <property type="entry name" value="Tscrpt_reg_HTH_GntR"/>
</dbReference>
<dbReference type="PANTHER" id="PTHR43537">
    <property type="entry name" value="TRANSCRIPTIONAL REGULATOR, GNTR FAMILY"/>
    <property type="match status" value="1"/>
</dbReference>
<evidence type="ECO:0000256" key="3">
    <source>
        <dbReference type="ARBA" id="ARBA00023163"/>
    </source>
</evidence>
<evidence type="ECO:0000259" key="4">
    <source>
        <dbReference type="PROSITE" id="PS50949"/>
    </source>
</evidence>
<keyword evidence="6" id="KW-1185">Reference proteome</keyword>
<dbReference type="Proteomes" id="UP000642070">
    <property type="component" value="Unassembled WGS sequence"/>
</dbReference>
<proteinExistence type="predicted"/>
<dbReference type="InterPro" id="IPR008920">
    <property type="entry name" value="TF_FadR/GntR_C"/>
</dbReference>
<dbReference type="Pfam" id="PF07729">
    <property type="entry name" value="FCD"/>
    <property type="match status" value="1"/>
</dbReference>
<dbReference type="PANTHER" id="PTHR43537:SF24">
    <property type="entry name" value="GLUCONATE OPERON TRANSCRIPTIONAL REPRESSOR"/>
    <property type="match status" value="1"/>
</dbReference>
<dbReference type="InterPro" id="IPR036388">
    <property type="entry name" value="WH-like_DNA-bd_sf"/>
</dbReference>
<reference evidence="5" key="2">
    <citation type="submission" date="2020-09" db="EMBL/GenBank/DDBJ databases">
        <authorList>
            <person name="Sun Q."/>
            <person name="Ohkuma M."/>
        </authorList>
    </citation>
    <scope>NUCLEOTIDE SEQUENCE</scope>
    <source>
        <strain evidence="5">JCM 19831</strain>
    </source>
</reference>
<keyword evidence="2" id="KW-0238">DNA-binding</keyword>
<organism evidence="5 6">
    <name type="scientific">Dactylosporangium sucinum</name>
    <dbReference type="NCBI Taxonomy" id="1424081"/>
    <lineage>
        <taxon>Bacteria</taxon>
        <taxon>Bacillati</taxon>
        <taxon>Actinomycetota</taxon>
        <taxon>Actinomycetes</taxon>
        <taxon>Micromonosporales</taxon>
        <taxon>Micromonosporaceae</taxon>
        <taxon>Dactylosporangium</taxon>
    </lineage>
</organism>
<reference evidence="5" key="1">
    <citation type="journal article" date="2014" name="Int. J. Syst. Evol. Microbiol.">
        <title>Complete genome sequence of Corynebacterium casei LMG S-19264T (=DSM 44701T), isolated from a smear-ripened cheese.</title>
        <authorList>
            <consortium name="US DOE Joint Genome Institute (JGI-PGF)"/>
            <person name="Walter F."/>
            <person name="Albersmeier A."/>
            <person name="Kalinowski J."/>
            <person name="Ruckert C."/>
        </authorList>
    </citation>
    <scope>NUCLEOTIDE SEQUENCE</scope>
    <source>
        <strain evidence="5">JCM 19831</strain>
    </source>
</reference>
<dbReference type="AlphaFoldDB" id="A0A917TW50"/>
<dbReference type="SMART" id="SM00895">
    <property type="entry name" value="FCD"/>
    <property type="match status" value="1"/>
</dbReference>
<dbReference type="PRINTS" id="PR00035">
    <property type="entry name" value="HTHGNTR"/>
</dbReference>
<dbReference type="SUPFAM" id="SSF46785">
    <property type="entry name" value="Winged helix' DNA-binding domain"/>
    <property type="match status" value="1"/>
</dbReference>
<sequence length="236" mass="26177">MMTPDSWTDVPTLPAAIADWIARGIVAERWPDGARLREAEIAAELNVSRGPVREALRVLNERGLVRLAPRVGAVVNGMSRSTITEVYELRAHIEALICRTAVPRLSEADKDRLRALLDQIIALRNGDRIDEMLTTCWEFRETLYRPSTNRTALDLVRSLRTRLHSIPQVLRNDPAHITLAMTFYVRVTQAAIDGDTSAVERLVSEFMIKTGEQVVTAFRPGAADLAPAASGAPVWS</sequence>
<protein>
    <submittedName>
        <fullName evidence="5">GntR family transcriptional regulator</fullName>
    </submittedName>
</protein>
<evidence type="ECO:0000313" key="5">
    <source>
        <dbReference type="EMBL" id="GGM40207.1"/>
    </source>
</evidence>
<dbReference type="Gene3D" id="1.10.10.10">
    <property type="entry name" value="Winged helix-like DNA-binding domain superfamily/Winged helix DNA-binding domain"/>
    <property type="match status" value="1"/>
</dbReference>
<dbReference type="GO" id="GO:0003700">
    <property type="term" value="F:DNA-binding transcription factor activity"/>
    <property type="evidence" value="ECO:0007669"/>
    <property type="project" value="InterPro"/>
</dbReference>
<dbReference type="CDD" id="cd07377">
    <property type="entry name" value="WHTH_GntR"/>
    <property type="match status" value="1"/>
</dbReference>
<dbReference type="Gene3D" id="1.20.120.530">
    <property type="entry name" value="GntR ligand-binding domain-like"/>
    <property type="match status" value="1"/>
</dbReference>
<evidence type="ECO:0000256" key="2">
    <source>
        <dbReference type="ARBA" id="ARBA00023125"/>
    </source>
</evidence>
<dbReference type="Pfam" id="PF00392">
    <property type="entry name" value="GntR"/>
    <property type="match status" value="1"/>
</dbReference>
<dbReference type="SMART" id="SM00345">
    <property type="entry name" value="HTH_GNTR"/>
    <property type="match status" value="1"/>
</dbReference>
<dbReference type="InterPro" id="IPR011711">
    <property type="entry name" value="GntR_C"/>
</dbReference>
<keyword evidence="1" id="KW-0805">Transcription regulation</keyword>
<evidence type="ECO:0000313" key="6">
    <source>
        <dbReference type="Proteomes" id="UP000642070"/>
    </source>
</evidence>
<feature type="domain" description="HTH gntR-type" evidence="4">
    <location>
        <begin position="11"/>
        <end position="78"/>
    </location>
</feature>
<dbReference type="PROSITE" id="PS50949">
    <property type="entry name" value="HTH_GNTR"/>
    <property type="match status" value="1"/>
</dbReference>
<dbReference type="SUPFAM" id="SSF48008">
    <property type="entry name" value="GntR ligand-binding domain-like"/>
    <property type="match status" value="1"/>
</dbReference>
<dbReference type="InterPro" id="IPR036390">
    <property type="entry name" value="WH_DNA-bd_sf"/>
</dbReference>
<comment type="caution">
    <text evidence="5">The sequence shown here is derived from an EMBL/GenBank/DDBJ whole genome shotgun (WGS) entry which is preliminary data.</text>
</comment>
<accession>A0A917TW50</accession>